<evidence type="ECO:0000313" key="6">
    <source>
        <dbReference type="Proteomes" id="UP000078272"/>
    </source>
</evidence>
<dbReference type="STRING" id="401562.NS365_17835"/>
<name>A0A175RAJ1_9HYPH</name>
<protein>
    <submittedName>
        <fullName evidence="5">Dihydrodipicolinate synthase</fullName>
    </submittedName>
</protein>
<dbReference type="PANTHER" id="PTHR12128">
    <property type="entry name" value="DIHYDRODIPICOLINATE SYNTHASE"/>
    <property type="match status" value="1"/>
</dbReference>
<dbReference type="AlphaFoldDB" id="A0A175RAJ1"/>
<feature type="active site" description="Schiff-base intermediate with substrate" evidence="3">
    <location>
        <position position="170"/>
    </location>
</feature>
<dbReference type="SUPFAM" id="SSF51569">
    <property type="entry name" value="Aldolase"/>
    <property type="match status" value="1"/>
</dbReference>
<gene>
    <name evidence="5" type="ORF">NS226_07685</name>
</gene>
<dbReference type="InterPro" id="IPR002220">
    <property type="entry name" value="DapA-like"/>
</dbReference>
<evidence type="ECO:0000256" key="3">
    <source>
        <dbReference type="PIRSR" id="PIRSR001365-1"/>
    </source>
</evidence>
<dbReference type="RefSeq" id="WP_058634471.1">
    <property type="nucleotide sequence ID" value="NZ_LDPZ01000015.1"/>
</dbReference>
<dbReference type="InterPro" id="IPR013785">
    <property type="entry name" value="Aldolase_TIM"/>
</dbReference>
<feature type="binding site" evidence="4">
    <location>
        <position position="48"/>
    </location>
    <ligand>
        <name>pyruvate</name>
        <dbReference type="ChEBI" id="CHEBI:15361"/>
    </ligand>
</feature>
<evidence type="ECO:0000313" key="5">
    <source>
        <dbReference type="EMBL" id="KTQ96451.1"/>
    </source>
</evidence>
<sequence>MGDQGFGLSAALVTVFDESGSIDSGAMARHARWCLDQGCSSVTLFGTTGEGSSVSRTERTSLIRAFQEAGIAPAQTIGCVMANAAGDATEQAAELLEAGARGVLLAPPSYFKNVSEDGVFAWFSEVLGALGAKARGIILYNIPSVTAVELSVPLIGRIRAAFPKAIAGVKDSSGNWPYTERLLAEHKDIAILIGDERSLAAGVRLGAQGAISGMANLLPERLLPMIREGRDDKGVHELVDAVLTFPVTPAVKALVAHRTGDKAFARVRAPLVSTPTEGAARLGAIYDALNASQAA</sequence>
<feature type="binding site" evidence="4">
    <location>
        <position position="211"/>
    </location>
    <ligand>
        <name>pyruvate</name>
        <dbReference type="ChEBI" id="CHEBI:15361"/>
    </ligand>
</feature>
<dbReference type="EMBL" id="LDPZ01000015">
    <property type="protein sequence ID" value="KTQ96451.1"/>
    <property type="molecule type" value="Genomic_DNA"/>
</dbReference>
<dbReference type="PRINTS" id="PR00146">
    <property type="entry name" value="DHPICSNTHASE"/>
</dbReference>
<organism evidence="5 6">
    <name type="scientific">Aureimonas ureilytica</name>
    <dbReference type="NCBI Taxonomy" id="401562"/>
    <lineage>
        <taxon>Bacteria</taxon>
        <taxon>Pseudomonadati</taxon>
        <taxon>Pseudomonadota</taxon>
        <taxon>Alphaproteobacteria</taxon>
        <taxon>Hyphomicrobiales</taxon>
        <taxon>Aurantimonadaceae</taxon>
        <taxon>Aureimonas</taxon>
    </lineage>
</organism>
<dbReference type="GO" id="GO:0008840">
    <property type="term" value="F:4-hydroxy-tetrahydrodipicolinate synthase activity"/>
    <property type="evidence" value="ECO:0007669"/>
    <property type="project" value="TreeGrafter"/>
</dbReference>
<accession>A0A175RAJ1</accession>
<comment type="caution">
    <text evidence="5">The sequence shown here is derived from an EMBL/GenBank/DDBJ whole genome shotgun (WGS) entry which is preliminary data.</text>
</comment>
<proteinExistence type="inferred from homology"/>
<reference evidence="5 6" key="1">
    <citation type="journal article" date="2016" name="Front. Microbiol.">
        <title>Genomic Resource of Rice Seed Associated Bacteria.</title>
        <authorList>
            <person name="Midha S."/>
            <person name="Bansal K."/>
            <person name="Sharma S."/>
            <person name="Kumar N."/>
            <person name="Patil P.P."/>
            <person name="Chaudhry V."/>
            <person name="Patil P.B."/>
        </authorList>
    </citation>
    <scope>NUCLEOTIDE SEQUENCE [LARGE SCALE GENOMIC DNA]</scope>
    <source>
        <strain evidence="5 6">NS226</strain>
    </source>
</reference>
<feature type="active site" description="Proton donor/acceptor" evidence="3">
    <location>
        <position position="140"/>
    </location>
</feature>
<dbReference type="SMART" id="SM01130">
    <property type="entry name" value="DHDPS"/>
    <property type="match status" value="1"/>
</dbReference>
<keyword evidence="1 2" id="KW-0456">Lyase</keyword>
<evidence type="ECO:0000256" key="1">
    <source>
        <dbReference type="ARBA" id="ARBA00023239"/>
    </source>
</evidence>
<dbReference type="Proteomes" id="UP000078272">
    <property type="component" value="Unassembled WGS sequence"/>
</dbReference>
<dbReference type="CDD" id="cd00408">
    <property type="entry name" value="DHDPS-like"/>
    <property type="match status" value="1"/>
</dbReference>
<comment type="similarity">
    <text evidence="2">Belongs to the DapA family.</text>
</comment>
<dbReference type="Gene3D" id="3.20.20.70">
    <property type="entry name" value="Aldolase class I"/>
    <property type="match status" value="1"/>
</dbReference>
<evidence type="ECO:0000256" key="4">
    <source>
        <dbReference type="PIRSR" id="PIRSR001365-2"/>
    </source>
</evidence>
<dbReference type="PATRIC" id="fig|401562.3.peg.863"/>
<dbReference type="PANTHER" id="PTHR12128:SF67">
    <property type="entry name" value="BLR3884 PROTEIN"/>
    <property type="match status" value="1"/>
</dbReference>
<dbReference type="Pfam" id="PF00701">
    <property type="entry name" value="DHDPS"/>
    <property type="match status" value="1"/>
</dbReference>
<dbReference type="PIRSF" id="PIRSF001365">
    <property type="entry name" value="DHDPS"/>
    <property type="match status" value="1"/>
</dbReference>
<evidence type="ECO:0000256" key="2">
    <source>
        <dbReference type="PIRNR" id="PIRNR001365"/>
    </source>
</evidence>